<protein>
    <submittedName>
        <fullName evidence="1">Uncharacterized protein</fullName>
    </submittedName>
</protein>
<dbReference type="Proteomes" id="UP000257109">
    <property type="component" value="Unassembled WGS sequence"/>
</dbReference>
<proteinExistence type="predicted"/>
<evidence type="ECO:0000313" key="2">
    <source>
        <dbReference type="Proteomes" id="UP000257109"/>
    </source>
</evidence>
<accession>A0A371GPP9</accession>
<comment type="caution">
    <text evidence="1">The sequence shown here is derived from an EMBL/GenBank/DDBJ whole genome shotgun (WGS) entry which is preliminary data.</text>
</comment>
<feature type="non-terminal residue" evidence="1">
    <location>
        <position position="1"/>
    </location>
</feature>
<keyword evidence="2" id="KW-1185">Reference proteome</keyword>
<dbReference type="AlphaFoldDB" id="A0A371GPP9"/>
<evidence type="ECO:0000313" key="1">
    <source>
        <dbReference type="EMBL" id="RDX92531.1"/>
    </source>
</evidence>
<name>A0A371GPP9_MUCPR</name>
<reference evidence="1" key="1">
    <citation type="submission" date="2018-05" db="EMBL/GenBank/DDBJ databases">
        <title>Draft genome of Mucuna pruriens seed.</title>
        <authorList>
            <person name="Nnadi N.E."/>
            <person name="Vos R."/>
            <person name="Hasami M.H."/>
            <person name="Devisetty U.K."/>
            <person name="Aguiy J.C."/>
        </authorList>
    </citation>
    <scope>NUCLEOTIDE SEQUENCE [LARGE SCALE GENOMIC DNA]</scope>
    <source>
        <strain evidence="1">JCA_2017</strain>
    </source>
</reference>
<gene>
    <name evidence="1" type="ORF">CR513_25334</name>
</gene>
<dbReference type="EMBL" id="QJKJ01004854">
    <property type="protein sequence ID" value="RDX92531.1"/>
    <property type="molecule type" value="Genomic_DNA"/>
</dbReference>
<organism evidence="1 2">
    <name type="scientific">Mucuna pruriens</name>
    <name type="common">Velvet bean</name>
    <name type="synonym">Dolichos pruriens</name>
    <dbReference type="NCBI Taxonomy" id="157652"/>
    <lineage>
        <taxon>Eukaryota</taxon>
        <taxon>Viridiplantae</taxon>
        <taxon>Streptophyta</taxon>
        <taxon>Embryophyta</taxon>
        <taxon>Tracheophyta</taxon>
        <taxon>Spermatophyta</taxon>
        <taxon>Magnoliopsida</taxon>
        <taxon>eudicotyledons</taxon>
        <taxon>Gunneridae</taxon>
        <taxon>Pentapetalae</taxon>
        <taxon>rosids</taxon>
        <taxon>fabids</taxon>
        <taxon>Fabales</taxon>
        <taxon>Fabaceae</taxon>
        <taxon>Papilionoideae</taxon>
        <taxon>50 kb inversion clade</taxon>
        <taxon>NPAAA clade</taxon>
        <taxon>indigoferoid/millettioid clade</taxon>
        <taxon>Phaseoleae</taxon>
        <taxon>Mucuna</taxon>
    </lineage>
</organism>
<sequence length="67" mass="8035">DEIVIGFNYKKQRYIEKDHPNLEKEPNSKDQTLRANQVRKFLKEDVQVTLTITSNRMSPQELVEFKR</sequence>